<evidence type="ECO:0000313" key="7">
    <source>
        <dbReference type="Proteomes" id="UP001500363"/>
    </source>
</evidence>
<dbReference type="SUPFAM" id="SSF46689">
    <property type="entry name" value="Homeodomain-like"/>
    <property type="match status" value="1"/>
</dbReference>
<dbReference type="PROSITE" id="PS50977">
    <property type="entry name" value="HTH_TETR_2"/>
    <property type="match status" value="1"/>
</dbReference>
<protein>
    <submittedName>
        <fullName evidence="6">TetR/AcrR family transcriptional regulator</fullName>
    </submittedName>
</protein>
<feature type="domain" description="HTH tetR-type" evidence="5">
    <location>
        <begin position="1"/>
        <end position="59"/>
    </location>
</feature>
<gene>
    <name evidence="6" type="ORF">GCM10009741_78930</name>
</gene>
<dbReference type="PANTHER" id="PTHR47506:SF6">
    <property type="entry name" value="HTH-TYPE TRANSCRIPTIONAL REPRESSOR NEMR"/>
    <property type="match status" value="1"/>
</dbReference>
<evidence type="ECO:0000256" key="1">
    <source>
        <dbReference type="ARBA" id="ARBA00023015"/>
    </source>
</evidence>
<sequence length="186" mass="20520">MREEIVDAALAQFHEKGFNAAAVKDITDRAGVPKGSFYNHFASKEALAIVALERYGEQRRLKDLADPAVPPVERIRKHFEFLRDEVVQFGITRGCLLGNFGTEIVDHSDPIRVAVNEGLGYWSGLLGAAIAEGQQAGEIRTDLGPDRTARYLLSAWEGTLIQARADKSQAAFEVFFALTFDSLLKP</sequence>
<accession>A0ABP4NJI7</accession>
<dbReference type="SUPFAM" id="SSF48498">
    <property type="entry name" value="Tetracyclin repressor-like, C-terminal domain"/>
    <property type="match status" value="1"/>
</dbReference>
<dbReference type="InterPro" id="IPR011075">
    <property type="entry name" value="TetR_C"/>
</dbReference>
<dbReference type="Pfam" id="PF16925">
    <property type="entry name" value="TetR_C_13"/>
    <property type="match status" value="1"/>
</dbReference>
<dbReference type="Gene3D" id="1.10.357.10">
    <property type="entry name" value="Tetracycline Repressor, domain 2"/>
    <property type="match status" value="1"/>
</dbReference>
<dbReference type="PANTHER" id="PTHR47506">
    <property type="entry name" value="TRANSCRIPTIONAL REGULATORY PROTEIN"/>
    <property type="match status" value="1"/>
</dbReference>
<organism evidence="6 7">
    <name type="scientific">Kribbella lupini</name>
    <dbReference type="NCBI Taxonomy" id="291602"/>
    <lineage>
        <taxon>Bacteria</taxon>
        <taxon>Bacillati</taxon>
        <taxon>Actinomycetota</taxon>
        <taxon>Actinomycetes</taxon>
        <taxon>Propionibacteriales</taxon>
        <taxon>Kribbellaceae</taxon>
        <taxon>Kribbella</taxon>
    </lineage>
</organism>
<evidence type="ECO:0000256" key="4">
    <source>
        <dbReference type="PROSITE-ProRule" id="PRU00335"/>
    </source>
</evidence>
<name>A0ABP4NJI7_9ACTN</name>
<keyword evidence="2 4" id="KW-0238">DNA-binding</keyword>
<evidence type="ECO:0000256" key="3">
    <source>
        <dbReference type="ARBA" id="ARBA00023163"/>
    </source>
</evidence>
<evidence type="ECO:0000259" key="5">
    <source>
        <dbReference type="PROSITE" id="PS50977"/>
    </source>
</evidence>
<keyword evidence="7" id="KW-1185">Reference proteome</keyword>
<dbReference type="InterPro" id="IPR009057">
    <property type="entry name" value="Homeodomain-like_sf"/>
</dbReference>
<keyword evidence="1" id="KW-0805">Transcription regulation</keyword>
<dbReference type="EMBL" id="BAAANC010000006">
    <property type="protein sequence ID" value="GAA1561734.1"/>
    <property type="molecule type" value="Genomic_DNA"/>
</dbReference>
<feature type="DNA-binding region" description="H-T-H motif" evidence="4">
    <location>
        <begin position="22"/>
        <end position="41"/>
    </location>
</feature>
<evidence type="ECO:0000313" key="6">
    <source>
        <dbReference type="EMBL" id="GAA1561734.1"/>
    </source>
</evidence>
<evidence type="ECO:0000256" key="2">
    <source>
        <dbReference type="ARBA" id="ARBA00023125"/>
    </source>
</evidence>
<reference evidence="7" key="1">
    <citation type="journal article" date="2019" name="Int. J. Syst. Evol. Microbiol.">
        <title>The Global Catalogue of Microorganisms (GCM) 10K type strain sequencing project: providing services to taxonomists for standard genome sequencing and annotation.</title>
        <authorList>
            <consortium name="The Broad Institute Genomics Platform"/>
            <consortium name="The Broad Institute Genome Sequencing Center for Infectious Disease"/>
            <person name="Wu L."/>
            <person name="Ma J."/>
        </authorList>
    </citation>
    <scope>NUCLEOTIDE SEQUENCE [LARGE SCALE GENOMIC DNA]</scope>
    <source>
        <strain evidence="7">JCM 14303</strain>
    </source>
</reference>
<dbReference type="PRINTS" id="PR00455">
    <property type="entry name" value="HTHTETR"/>
</dbReference>
<dbReference type="InterPro" id="IPR001647">
    <property type="entry name" value="HTH_TetR"/>
</dbReference>
<keyword evidence="3" id="KW-0804">Transcription</keyword>
<dbReference type="Pfam" id="PF00440">
    <property type="entry name" value="TetR_N"/>
    <property type="match status" value="1"/>
</dbReference>
<dbReference type="InterPro" id="IPR036271">
    <property type="entry name" value="Tet_transcr_reg_TetR-rel_C_sf"/>
</dbReference>
<comment type="caution">
    <text evidence="6">The sequence shown here is derived from an EMBL/GenBank/DDBJ whole genome shotgun (WGS) entry which is preliminary data.</text>
</comment>
<dbReference type="Proteomes" id="UP001500363">
    <property type="component" value="Unassembled WGS sequence"/>
</dbReference>
<proteinExistence type="predicted"/>